<feature type="binding site" evidence="6">
    <location>
        <position position="183"/>
    </location>
    <ligand>
        <name>Mg(2+)</name>
        <dbReference type="ChEBI" id="CHEBI:18420"/>
    </ligand>
</feature>
<dbReference type="SUPFAM" id="SSF47895">
    <property type="entry name" value="Transducin (alpha subunit), insertion domain"/>
    <property type="match status" value="1"/>
</dbReference>
<evidence type="ECO:0000256" key="3">
    <source>
        <dbReference type="ARBA" id="ARBA00023134"/>
    </source>
</evidence>
<dbReference type="PROSITE" id="PS51882">
    <property type="entry name" value="G_ALPHA"/>
    <property type="match status" value="1"/>
</dbReference>
<dbReference type="GO" id="GO:0003924">
    <property type="term" value="F:GTPase activity"/>
    <property type="evidence" value="ECO:0007669"/>
    <property type="project" value="InterPro"/>
</dbReference>
<feature type="binding site" evidence="6">
    <location>
        <position position="51"/>
    </location>
    <ligand>
        <name>Mg(2+)</name>
        <dbReference type="ChEBI" id="CHEBI:18420"/>
    </ligand>
</feature>
<dbReference type="Gene3D" id="1.10.400.10">
    <property type="entry name" value="GI Alpha 1, domain 2-like"/>
    <property type="match status" value="1"/>
</dbReference>
<proteinExistence type="predicted"/>
<evidence type="ECO:0000313" key="8">
    <source>
        <dbReference type="Proteomes" id="UP000217790"/>
    </source>
</evidence>
<keyword evidence="6" id="KW-0460">Magnesium</keyword>
<dbReference type="AlphaFoldDB" id="A0A2H3DTA9"/>
<dbReference type="InterPro" id="IPR027417">
    <property type="entry name" value="P-loop_NTPase"/>
</dbReference>
<dbReference type="PANTHER" id="PTHR10218:SF242">
    <property type="entry name" value="GUANINE NUCLEOTIDE-BINDING PROTEIN ALPHA-1 SUBUNIT"/>
    <property type="match status" value="1"/>
</dbReference>
<dbReference type="GO" id="GO:0031683">
    <property type="term" value="F:G-protein beta/gamma-subunit complex binding"/>
    <property type="evidence" value="ECO:0007669"/>
    <property type="project" value="InterPro"/>
</dbReference>
<dbReference type="EMBL" id="KZ293655">
    <property type="protein sequence ID" value="PBK94078.1"/>
    <property type="molecule type" value="Genomic_DNA"/>
</dbReference>
<dbReference type="PANTHER" id="PTHR10218">
    <property type="entry name" value="GTP-BINDING PROTEIN ALPHA SUBUNIT"/>
    <property type="match status" value="1"/>
</dbReference>
<dbReference type="InterPro" id="IPR001019">
    <property type="entry name" value="Gprotein_alpha_su"/>
</dbReference>
<evidence type="ECO:0000256" key="1">
    <source>
        <dbReference type="ARBA" id="ARBA00022723"/>
    </source>
</evidence>
<dbReference type="InterPro" id="IPR011025">
    <property type="entry name" value="GproteinA_insert"/>
</dbReference>
<evidence type="ECO:0000256" key="2">
    <source>
        <dbReference type="ARBA" id="ARBA00022741"/>
    </source>
</evidence>
<dbReference type="PRINTS" id="PR00318">
    <property type="entry name" value="GPROTEINA"/>
</dbReference>
<dbReference type="GO" id="GO:0001664">
    <property type="term" value="F:G protein-coupled receptor binding"/>
    <property type="evidence" value="ECO:0007669"/>
    <property type="project" value="TreeGrafter"/>
</dbReference>
<dbReference type="GO" id="GO:0005737">
    <property type="term" value="C:cytoplasm"/>
    <property type="evidence" value="ECO:0007669"/>
    <property type="project" value="TreeGrafter"/>
</dbReference>
<feature type="binding site" evidence="5">
    <location>
        <begin position="271"/>
        <end position="274"/>
    </location>
    <ligand>
        <name>GTP</name>
        <dbReference type="ChEBI" id="CHEBI:37565"/>
    </ligand>
</feature>
<name>A0A2H3DTA9_ARMGA</name>
<dbReference type="Pfam" id="PF00503">
    <property type="entry name" value="G-alpha"/>
    <property type="match status" value="1"/>
</dbReference>
<feature type="binding site" evidence="5">
    <location>
        <begin position="202"/>
        <end position="206"/>
    </location>
    <ligand>
        <name>GTP</name>
        <dbReference type="ChEBI" id="CHEBI:37565"/>
    </ligand>
</feature>
<dbReference type="GO" id="GO:0005525">
    <property type="term" value="F:GTP binding"/>
    <property type="evidence" value="ECO:0007669"/>
    <property type="project" value="UniProtKB-KW"/>
</dbReference>
<keyword evidence="3 5" id="KW-0342">GTP-binding</keyword>
<protein>
    <submittedName>
        <fullName evidence="7">Heterotrimeric G protein alpha subunit 4</fullName>
    </submittedName>
</protein>
<dbReference type="OMA" id="RFACMRC"/>
<sequence>MGICSSSQGLEVIGAHEALHVNAERELKEANEKIAPKIKVLLLGTGDSGKTTVLKQMRLIHNISFSQDIEYYRQLIPDNLTGGLKCILDAMYDMGLTVSKDNIRYIHEIKDWWCVGDGEPFPIRYCQPLKALWRDPGVQEAWQRGNEAALPENLEYFFSDLDRLFDHQYQPTEQDIIQCRVRTIGITETVFHLQDRGVTVVDVGGQRSERRKWIHCFGDVTSVLFFVSLSGYDQCLVEDQNANQMYDAMAIWDAICRSRWFNHTSITLLLNKNDLFEQKVPHSDIKDYFPDFDGEPGDVRAGREYFKHRFSKLATRAERRDIYIHVITATDTVALQAVMATVEGIILKTNLEVTTML</sequence>
<feature type="binding site" evidence="5">
    <location>
        <position position="329"/>
    </location>
    <ligand>
        <name>GTP</name>
        <dbReference type="ChEBI" id="CHEBI:37565"/>
    </ligand>
</feature>
<evidence type="ECO:0000256" key="6">
    <source>
        <dbReference type="PIRSR" id="PIRSR601019-2"/>
    </source>
</evidence>
<keyword evidence="2 5" id="KW-0547">Nucleotide-binding</keyword>
<dbReference type="STRING" id="47427.A0A2H3DTA9"/>
<evidence type="ECO:0000256" key="4">
    <source>
        <dbReference type="ARBA" id="ARBA00023224"/>
    </source>
</evidence>
<dbReference type="FunFam" id="3.40.50.300:FF:000692">
    <property type="entry name" value="Guanine nucleotide-binding protein subunit alpha"/>
    <property type="match status" value="1"/>
</dbReference>
<dbReference type="GO" id="GO:0000750">
    <property type="term" value="P:pheromone-dependent signal transduction involved in conjugation with cellular fusion"/>
    <property type="evidence" value="ECO:0007669"/>
    <property type="project" value="TreeGrafter"/>
</dbReference>
<dbReference type="CDD" id="cd00066">
    <property type="entry name" value="G-alpha"/>
    <property type="match status" value="1"/>
</dbReference>
<dbReference type="OrthoDB" id="5817230at2759"/>
<keyword evidence="8" id="KW-1185">Reference proteome</keyword>
<dbReference type="GO" id="GO:0046872">
    <property type="term" value="F:metal ion binding"/>
    <property type="evidence" value="ECO:0007669"/>
    <property type="project" value="UniProtKB-KW"/>
</dbReference>
<dbReference type="GO" id="GO:0005834">
    <property type="term" value="C:heterotrimeric G-protein complex"/>
    <property type="evidence" value="ECO:0007669"/>
    <property type="project" value="TreeGrafter"/>
</dbReference>
<dbReference type="FunCoup" id="A0A2H3DTA9">
    <property type="interactions" value="121"/>
</dbReference>
<evidence type="ECO:0000313" key="7">
    <source>
        <dbReference type="EMBL" id="PBK94078.1"/>
    </source>
</evidence>
<keyword evidence="4" id="KW-0807">Transducer</keyword>
<accession>A0A2H3DTA9</accession>
<organism evidence="7 8">
    <name type="scientific">Armillaria gallica</name>
    <name type="common">Bulbous honey fungus</name>
    <name type="synonym">Armillaria bulbosa</name>
    <dbReference type="NCBI Taxonomy" id="47427"/>
    <lineage>
        <taxon>Eukaryota</taxon>
        <taxon>Fungi</taxon>
        <taxon>Dikarya</taxon>
        <taxon>Basidiomycota</taxon>
        <taxon>Agaricomycotina</taxon>
        <taxon>Agaricomycetes</taxon>
        <taxon>Agaricomycetidae</taxon>
        <taxon>Agaricales</taxon>
        <taxon>Marasmiineae</taxon>
        <taxon>Physalacriaceae</taxon>
        <taxon>Armillaria</taxon>
    </lineage>
</organism>
<evidence type="ECO:0000256" key="5">
    <source>
        <dbReference type="PIRSR" id="PIRSR601019-1"/>
    </source>
</evidence>
<dbReference type="SMART" id="SM00275">
    <property type="entry name" value="G_alpha"/>
    <property type="match status" value="1"/>
</dbReference>
<reference evidence="8" key="1">
    <citation type="journal article" date="2017" name="Nat. Ecol. Evol.">
        <title>Genome expansion and lineage-specific genetic innovations in the forest pathogenic fungi Armillaria.</title>
        <authorList>
            <person name="Sipos G."/>
            <person name="Prasanna A.N."/>
            <person name="Walter M.C."/>
            <person name="O'Connor E."/>
            <person name="Balint B."/>
            <person name="Krizsan K."/>
            <person name="Kiss B."/>
            <person name="Hess J."/>
            <person name="Varga T."/>
            <person name="Slot J."/>
            <person name="Riley R."/>
            <person name="Boka B."/>
            <person name="Rigling D."/>
            <person name="Barry K."/>
            <person name="Lee J."/>
            <person name="Mihaltcheva S."/>
            <person name="LaButti K."/>
            <person name="Lipzen A."/>
            <person name="Waldron R."/>
            <person name="Moloney N.M."/>
            <person name="Sperisen C."/>
            <person name="Kredics L."/>
            <person name="Vagvoelgyi C."/>
            <person name="Patrignani A."/>
            <person name="Fitzpatrick D."/>
            <person name="Nagy I."/>
            <person name="Doyle S."/>
            <person name="Anderson J.B."/>
            <person name="Grigoriev I.V."/>
            <person name="Gueldener U."/>
            <person name="Muensterkoetter M."/>
            <person name="Nagy L.G."/>
        </authorList>
    </citation>
    <scope>NUCLEOTIDE SEQUENCE [LARGE SCALE GENOMIC DNA]</scope>
    <source>
        <strain evidence="8">Ar21-2</strain>
    </source>
</reference>
<keyword evidence="1 6" id="KW-0479">Metal-binding</keyword>
<dbReference type="GO" id="GO:0007186">
    <property type="term" value="P:G protein-coupled receptor signaling pathway"/>
    <property type="evidence" value="ECO:0007669"/>
    <property type="project" value="InterPro"/>
</dbReference>
<dbReference type="SUPFAM" id="SSF52540">
    <property type="entry name" value="P-loop containing nucleoside triphosphate hydrolases"/>
    <property type="match status" value="1"/>
</dbReference>
<dbReference type="Proteomes" id="UP000217790">
    <property type="component" value="Unassembled WGS sequence"/>
</dbReference>
<dbReference type="InParanoid" id="A0A2H3DTA9"/>
<gene>
    <name evidence="7" type="ORF">ARMGADRAFT_1012209</name>
</gene>
<dbReference type="Gene3D" id="3.40.50.300">
    <property type="entry name" value="P-loop containing nucleotide triphosphate hydrolases"/>
    <property type="match status" value="1"/>
</dbReference>